<feature type="compositionally biased region" description="Basic and acidic residues" evidence="1">
    <location>
        <begin position="110"/>
        <end position="119"/>
    </location>
</feature>
<dbReference type="InterPro" id="IPR002211">
    <property type="entry name" value="Lymphspecific"/>
</dbReference>
<evidence type="ECO:0000256" key="1">
    <source>
        <dbReference type="SAM" id="MobiDB-lite"/>
    </source>
</evidence>
<evidence type="ECO:0000313" key="3">
    <source>
        <dbReference type="Proteomes" id="UP000694520"/>
    </source>
</evidence>
<dbReference type="PANTHER" id="PTHR18949">
    <property type="entry name" value="CALDESMON"/>
    <property type="match status" value="1"/>
</dbReference>
<reference evidence="2" key="3">
    <citation type="submission" date="2025-09" db="UniProtKB">
        <authorList>
            <consortium name="Ensembl"/>
        </authorList>
    </citation>
    <scope>IDENTIFICATION</scope>
</reference>
<feature type="region of interest" description="Disordered" evidence="1">
    <location>
        <begin position="1"/>
        <end position="52"/>
    </location>
</feature>
<name>A0A8C0A9L6_BOSMU</name>
<organism evidence="2 3">
    <name type="scientific">Bos mutus grunniens</name>
    <name type="common">Wild yak</name>
    <name type="synonym">Bos grunniens</name>
    <dbReference type="NCBI Taxonomy" id="30521"/>
    <lineage>
        <taxon>Eukaryota</taxon>
        <taxon>Metazoa</taxon>
        <taxon>Chordata</taxon>
        <taxon>Craniata</taxon>
        <taxon>Vertebrata</taxon>
        <taxon>Euteleostomi</taxon>
        <taxon>Mammalia</taxon>
        <taxon>Eutheria</taxon>
        <taxon>Laurasiatheria</taxon>
        <taxon>Artiodactyla</taxon>
        <taxon>Ruminantia</taxon>
        <taxon>Pecora</taxon>
        <taxon>Bovidae</taxon>
        <taxon>Bovinae</taxon>
        <taxon>Bos</taxon>
    </lineage>
</organism>
<dbReference type="PRINTS" id="PR01083">
    <property type="entry name" value="LYMPHSPCIFIC"/>
</dbReference>
<sequence length="143" mass="15105">MAVASTKSRWETGEVQAQSAAKSAPDIVAGDMSKRDLWEQKGGPKTSLTVKVPEGGRRGVQVCGRGHGKYEKVLVGEGSAPRPLCLVSPQRPACDVLCLKFATQAPGGRSQEEAPEGRRPAQSRPSLPLWSPAHPVLGSCPLP</sequence>
<evidence type="ECO:0000313" key="2">
    <source>
        <dbReference type="Ensembl" id="ENSBGRP00000015908.1"/>
    </source>
</evidence>
<dbReference type="GeneTree" id="ENSGT00940000153901"/>
<dbReference type="Proteomes" id="UP000694520">
    <property type="component" value="Chromosome 29"/>
</dbReference>
<dbReference type="PANTHER" id="PTHR18949:SF1">
    <property type="entry name" value="LYMPHOCYTE-SPECIFIC PROTEIN 1"/>
    <property type="match status" value="1"/>
</dbReference>
<reference evidence="2" key="2">
    <citation type="submission" date="2025-08" db="UniProtKB">
        <authorList>
            <consortium name="Ensembl"/>
        </authorList>
    </citation>
    <scope>IDENTIFICATION</scope>
</reference>
<proteinExistence type="predicted"/>
<dbReference type="AlphaFoldDB" id="A0A8C0A9L6"/>
<reference evidence="2" key="1">
    <citation type="submission" date="2019-05" db="EMBL/GenBank/DDBJ databases">
        <authorList>
            <person name="Zhang S."/>
            <person name="Liu J."/>
        </authorList>
    </citation>
    <scope>NUCLEOTIDE SEQUENCE [LARGE SCALE GENOMIC DNA]</scope>
</reference>
<accession>A0A8C0A9L6</accession>
<dbReference type="Ensembl" id="ENSBGRT00000018387.1">
    <property type="protein sequence ID" value="ENSBGRP00000015908.1"/>
    <property type="gene ID" value="ENSBGRG00000010016.1"/>
</dbReference>
<feature type="region of interest" description="Disordered" evidence="1">
    <location>
        <begin position="105"/>
        <end position="143"/>
    </location>
</feature>
<dbReference type="GO" id="GO:0003779">
    <property type="term" value="F:actin binding"/>
    <property type="evidence" value="ECO:0007669"/>
    <property type="project" value="InterPro"/>
</dbReference>
<protein>
    <submittedName>
        <fullName evidence="2">Uncharacterized protein</fullName>
    </submittedName>
</protein>
<dbReference type="GO" id="GO:0007165">
    <property type="term" value="P:signal transduction"/>
    <property type="evidence" value="ECO:0007669"/>
    <property type="project" value="InterPro"/>
</dbReference>
<keyword evidence="3" id="KW-1185">Reference proteome</keyword>